<proteinExistence type="predicted"/>
<gene>
    <name evidence="3" type="ORF">Cabys_2100</name>
</gene>
<dbReference type="Pfam" id="PF18962">
    <property type="entry name" value="Por_Secre_tail"/>
    <property type="match status" value="1"/>
</dbReference>
<keyword evidence="1" id="KW-0732">Signal</keyword>
<evidence type="ECO:0000256" key="1">
    <source>
        <dbReference type="SAM" id="SignalP"/>
    </source>
</evidence>
<dbReference type="NCBIfam" id="TIGR04183">
    <property type="entry name" value="Por_Secre_tail"/>
    <property type="match status" value="1"/>
</dbReference>
<evidence type="ECO:0000313" key="3">
    <source>
        <dbReference type="EMBL" id="APF18849.1"/>
    </source>
</evidence>
<dbReference type="InterPro" id="IPR026444">
    <property type="entry name" value="Secre_tail"/>
</dbReference>
<sequence>MSVLKSSLIILLFSCTIFAGTPVIDGIFDGEAVWGQPVHVADGIPGFAEANAKKIYVTDDENYIYFGAEVSAAKWMSWAFIVNTKSGGGSYDSWSRAIDYAHADLPDYAPRGHFGGSGDQDINYAELNYWTGTSWDGYVGLEQSEFADTISVNHVVDGWIEIRILKSEMGTPDVGDVQFYITGDNNNHGNFDSCPDDDTAYDWDMSANHNILDTYQMNVPLNSVPAALSENSVQDIDFRLLGNFPNPFNPCTTIRFTSKANASILLSIYNTRGQKIFSEERQFSGAGQHDWQLSLNQLGRDLTSGIYFYSLTDRASGQRQNGKMILIK</sequence>
<protein>
    <submittedName>
        <fullName evidence="3">Por secretion system C-terminal sorting domain-containing protein</fullName>
    </submittedName>
</protein>
<accession>A0A1J1C9A2</accession>
<dbReference type="KEGG" id="caby:Cabys_2100"/>
<feature type="chain" id="PRO_5009618365" evidence="1">
    <location>
        <begin position="20"/>
        <end position="328"/>
    </location>
</feature>
<feature type="domain" description="Secretion system C-terminal sorting" evidence="2">
    <location>
        <begin position="244"/>
        <end position="315"/>
    </location>
</feature>
<dbReference type="Proteomes" id="UP000183868">
    <property type="component" value="Chromosome"/>
</dbReference>
<feature type="signal peptide" evidence="1">
    <location>
        <begin position="1"/>
        <end position="19"/>
    </location>
</feature>
<name>A0A1J1C9A2_CALAY</name>
<dbReference type="EMBL" id="CP018099">
    <property type="protein sequence ID" value="APF18849.1"/>
    <property type="molecule type" value="Genomic_DNA"/>
</dbReference>
<evidence type="ECO:0000313" key="4">
    <source>
        <dbReference type="Proteomes" id="UP000183868"/>
    </source>
</evidence>
<organism evidence="3 4">
    <name type="scientific">Caldithrix abyssi DSM 13497</name>
    <dbReference type="NCBI Taxonomy" id="880073"/>
    <lineage>
        <taxon>Bacteria</taxon>
        <taxon>Pseudomonadati</taxon>
        <taxon>Calditrichota</taxon>
        <taxon>Calditrichia</taxon>
        <taxon>Calditrichales</taxon>
        <taxon>Calditrichaceae</taxon>
        <taxon>Caldithrix</taxon>
    </lineage>
</organism>
<reference evidence="3 4" key="1">
    <citation type="submission" date="2016-11" db="EMBL/GenBank/DDBJ databases">
        <title>Genomic analysis of Caldithrix abyssi and proposal of a novel bacterial phylum Caldithrichaeota.</title>
        <authorList>
            <person name="Kublanov I."/>
            <person name="Sigalova O."/>
            <person name="Gavrilov S."/>
            <person name="Lebedinsky A."/>
            <person name="Ivanova N."/>
            <person name="Daum C."/>
            <person name="Reddy T."/>
            <person name="Klenk H.P."/>
            <person name="Goker M."/>
            <person name="Reva O."/>
            <person name="Miroshnichenko M."/>
            <person name="Kyprides N."/>
            <person name="Woyke T."/>
            <person name="Gelfand M."/>
        </authorList>
    </citation>
    <scope>NUCLEOTIDE SEQUENCE [LARGE SCALE GENOMIC DNA]</scope>
    <source>
        <strain evidence="3 4">LF13</strain>
    </source>
</reference>
<dbReference type="RefSeq" id="WP_044281307.1">
    <property type="nucleotide sequence ID" value="NZ_CM001402.1"/>
</dbReference>
<dbReference type="AlphaFoldDB" id="A0A1J1C9A2"/>
<evidence type="ECO:0000259" key="2">
    <source>
        <dbReference type="Pfam" id="PF18962"/>
    </source>
</evidence>